<dbReference type="Pfam" id="PF00069">
    <property type="entry name" value="Pkinase"/>
    <property type="match status" value="1"/>
</dbReference>
<evidence type="ECO:0000256" key="6">
    <source>
        <dbReference type="SAM" id="MobiDB-lite"/>
    </source>
</evidence>
<dbReference type="SUPFAM" id="SSF56112">
    <property type="entry name" value="Protein kinase-like (PK-like)"/>
    <property type="match status" value="1"/>
</dbReference>
<reference evidence="8" key="1">
    <citation type="submission" date="2023-10" db="EMBL/GenBank/DDBJ databases">
        <authorList>
            <person name="Chen Y."/>
            <person name="Shah S."/>
            <person name="Dougan E. K."/>
            <person name="Thang M."/>
            <person name="Chan C."/>
        </authorList>
    </citation>
    <scope>NUCLEOTIDE SEQUENCE [LARGE SCALE GENOMIC DNA]</scope>
</reference>
<evidence type="ECO:0000313" key="8">
    <source>
        <dbReference type="EMBL" id="CAK0905169.1"/>
    </source>
</evidence>
<evidence type="ECO:0000256" key="4">
    <source>
        <dbReference type="ARBA" id="ARBA00022777"/>
    </source>
</evidence>
<dbReference type="PANTHER" id="PTHR24058">
    <property type="entry name" value="DUAL SPECIFICITY PROTEIN KINASE"/>
    <property type="match status" value="1"/>
</dbReference>
<keyword evidence="3" id="KW-0547">Nucleotide-binding</keyword>
<dbReference type="Gene3D" id="1.10.510.10">
    <property type="entry name" value="Transferase(Phosphotransferase) domain 1"/>
    <property type="match status" value="1"/>
</dbReference>
<dbReference type="SMART" id="SM00220">
    <property type="entry name" value="S_TKc"/>
    <property type="match status" value="1"/>
</dbReference>
<dbReference type="Gene3D" id="3.30.200.20">
    <property type="entry name" value="Phosphorylase Kinase, domain 1"/>
    <property type="match status" value="1"/>
</dbReference>
<evidence type="ECO:0000256" key="5">
    <source>
        <dbReference type="ARBA" id="ARBA00022840"/>
    </source>
</evidence>
<keyword evidence="4" id="KW-0418">Kinase</keyword>
<evidence type="ECO:0000259" key="7">
    <source>
        <dbReference type="PROSITE" id="PS50011"/>
    </source>
</evidence>
<keyword evidence="1" id="KW-0723">Serine/threonine-protein kinase</keyword>
<evidence type="ECO:0000313" key="9">
    <source>
        <dbReference type="Proteomes" id="UP001189429"/>
    </source>
</evidence>
<keyword evidence="5" id="KW-0067">ATP-binding</keyword>
<dbReference type="PROSITE" id="PS50011">
    <property type="entry name" value="PROTEIN_KINASE_DOM"/>
    <property type="match status" value="1"/>
</dbReference>
<feature type="domain" description="Protein kinase" evidence="7">
    <location>
        <begin position="499"/>
        <end position="645"/>
    </location>
</feature>
<protein>
    <recommendedName>
        <fullName evidence="7">Protein kinase domain-containing protein</fullName>
    </recommendedName>
</protein>
<name>A0ABN9Y058_9DINO</name>
<dbReference type="PANTHER" id="PTHR24058:SF124">
    <property type="entry name" value="PROTEIN KINASE SUPERFAMILY PROTEIN"/>
    <property type="match status" value="1"/>
</dbReference>
<dbReference type="InterPro" id="IPR000719">
    <property type="entry name" value="Prot_kinase_dom"/>
</dbReference>
<dbReference type="Proteomes" id="UP001189429">
    <property type="component" value="Unassembled WGS sequence"/>
</dbReference>
<evidence type="ECO:0000256" key="2">
    <source>
        <dbReference type="ARBA" id="ARBA00022679"/>
    </source>
</evidence>
<gene>
    <name evidence="8" type="ORF">PCOR1329_LOCUS80959</name>
</gene>
<accession>A0ABN9Y058</accession>
<keyword evidence="9" id="KW-1185">Reference proteome</keyword>
<feature type="compositionally biased region" description="Pro residues" evidence="6">
    <location>
        <begin position="331"/>
        <end position="348"/>
    </location>
</feature>
<evidence type="ECO:0000256" key="1">
    <source>
        <dbReference type="ARBA" id="ARBA00022527"/>
    </source>
</evidence>
<organism evidence="8 9">
    <name type="scientific">Prorocentrum cordatum</name>
    <dbReference type="NCBI Taxonomy" id="2364126"/>
    <lineage>
        <taxon>Eukaryota</taxon>
        <taxon>Sar</taxon>
        <taxon>Alveolata</taxon>
        <taxon>Dinophyceae</taxon>
        <taxon>Prorocentrales</taxon>
        <taxon>Prorocentraceae</taxon>
        <taxon>Prorocentrum</taxon>
    </lineage>
</organism>
<evidence type="ECO:0000256" key="3">
    <source>
        <dbReference type="ARBA" id="ARBA00022741"/>
    </source>
</evidence>
<dbReference type="EMBL" id="CAUYUJ010021515">
    <property type="protein sequence ID" value="CAK0905169.1"/>
    <property type="molecule type" value="Genomic_DNA"/>
</dbReference>
<sequence>MGAPAGYRVLHVSEAELLAAIQEKCQMMMAYQNAAIQASSASQEPLQQVLQPPVLAAPADGTADAPAPAAQDWQNDDFAVADDGGGDLVFMLDCLVEELSRASLSVNARETKIMTTHVNVAADVVPLFLDAGGRMVEVVKHAGTHKYFGRLLSGDLRMRGKCNLEHRMKCAWLEDNQFADAMQNRNIPITLRLRLFDSLETPSVLHSLTTSPLTQKDLDKLDALQMKLLRRIVGWVLLEEAWQLTGHRIKRWLEAALARHPVTEWSNRRNRQRADRFRGGPIESVPVSAEFFVKDLASPVPRHGASGLYRSEQDAPCEQDAAAAAARVPPEGSPPAAPAPPAPAPPAPAALADAPPATAAHAPPEGNGPPAGAAEAAAVLPAWCAPAAGACAPPPEGAGQPGPAEAVALASAATAQVLPAPTEAPAQTAFALANPSKQRGDRGPSYRYTTSGDPFYPAECGGTVYDSFNLRIVFERDRTGFEECKEFPIYINSIIAARYQVISYLGSAAFSRAIQCFDLHTQEMVCMKIIKNEKDFVDQSLDEIKLLKLIGANTENVDDKNVLRMVDCFYHKEHLIIVTELLRDNLYEFSRFNRQHGDEPYFTLGRLQRIMKQLLVALEYIHSLWLIRSTSNLRTSLSSPTLGAR</sequence>
<feature type="region of interest" description="Disordered" evidence="6">
    <location>
        <begin position="304"/>
        <end position="373"/>
    </location>
</feature>
<comment type="caution">
    <text evidence="8">The sequence shown here is derived from an EMBL/GenBank/DDBJ whole genome shotgun (WGS) entry which is preliminary data.</text>
</comment>
<proteinExistence type="predicted"/>
<feature type="compositionally biased region" description="Low complexity" evidence="6">
    <location>
        <begin position="349"/>
        <end position="373"/>
    </location>
</feature>
<keyword evidence="2" id="KW-0808">Transferase</keyword>
<feature type="compositionally biased region" description="Low complexity" evidence="6">
    <location>
        <begin position="321"/>
        <end position="330"/>
    </location>
</feature>
<dbReference type="InterPro" id="IPR050494">
    <property type="entry name" value="Ser_Thr_dual-spec_kinase"/>
</dbReference>
<dbReference type="InterPro" id="IPR011009">
    <property type="entry name" value="Kinase-like_dom_sf"/>
</dbReference>